<organism evidence="3 4">
    <name type="scientific">Microbacterium oxydans</name>
    <dbReference type="NCBI Taxonomy" id="82380"/>
    <lineage>
        <taxon>Bacteria</taxon>
        <taxon>Bacillati</taxon>
        <taxon>Actinomycetota</taxon>
        <taxon>Actinomycetes</taxon>
        <taxon>Micrococcales</taxon>
        <taxon>Microbacteriaceae</taxon>
        <taxon>Microbacterium</taxon>
    </lineage>
</organism>
<dbReference type="InterPro" id="IPR027843">
    <property type="entry name" value="DUF4440"/>
</dbReference>
<dbReference type="Gene3D" id="3.10.450.50">
    <property type="match status" value="1"/>
</dbReference>
<name>A0A0F0LCG4_9MICO</name>
<dbReference type="SUPFAM" id="SSF54427">
    <property type="entry name" value="NTF2-like"/>
    <property type="match status" value="1"/>
</dbReference>
<dbReference type="PATRIC" id="fig|82380.11.peg.1142"/>
<protein>
    <recommendedName>
        <fullName evidence="2">DUF4440 domain-containing protein</fullName>
    </recommendedName>
</protein>
<evidence type="ECO:0000256" key="1">
    <source>
        <dbReference type="SAM" id="MobiDB-lite"/>
    </source>
</evidence>
<dbReference type="EMBL" id="JYIW01000021">
    <property type="protein sequence ID" value="KJL29970.1"/>
    <property type="molecule type" value="Genomic_DNA"/>
</dbReference>
<gene>
    <name evidence="3" type="ORF">RS83_01110</name>
</gene>
<dbReference type="AlphaFoldDB" id="A0A0F0LCG4"/>
<sequence>MVGRMDDLTELAWRGEEALLSPGVRGSETRLRELLAPDFSEIGQSGRRWDRAEVVAALVDDIEADAEVRISERGARVISLDTVLLTYRLQFGGRTSLRSSLWRRTGESVQCFFHQGTPAARDTSSSDRISGNTLEP</sequence>
<dbReference type="Proteomes" id="UP000033640">
    <property type="component" value="Unassembled WGS sequence"/>
</dbReference>
<dbReference type="InterPro" id="IPR032710">
    <property type="entry name" value="NTF2-like_dom_sf"/>
</dbReference>
<evidence type="ECO:0000313" key="4">
    <source>
        <dbReference type="Proteomes" id="UP000033640"/>
    </source>
</evidence>
<dbReference type="OrthoDB" id="7845843at2"/>
<evidence type="ECO:0000313" key="3">
    <source>
        <dbReference type="EMBL" id="KJL29970.1"/>
    </source>
</evidence>
<accession>A0A0F0LCG4</accession>
<dbReference type="Pfam" id="PF14534">
    <property type="entry name" value="DUF4440"/>
    <property type="match status" value="1"/>
</dbReference>
<feature type="compositionally biased region" description="Polar residues" evidence="1">
    <location>
        <begin position="122"/>
        <end position="136"/>
    </location>
</feature>
<comment type="caution">
    <text evidence="3">The sequence shown here is derived from an EMBL/GenBank/DDBJ whole genome shotgun (WGS) entry which is preliminary data.</text>
</comment>
<feature type="region of interest" description="Disordered" evidence="1">
    <location>
        <begin position="116"/>
        <end position="136"/>
    </location>
</feature>
<proteinExistence type="predicted"/>
<feature type="domain" description="DUF4440" evidence="2">
    <location>
        <begin position="16"/>
        <end position="106"/>
    </location>
</feature>
<reference evidence="3 4" key="1">
    <citation type="submission" date="2015-02" db="EMBL/GenBank/DDBJ databases">
        <title>Draft genome sequences of ten Microbacterium spp. with emphasis on heavy metal contaminated environments.</title>
        <authorList>
            <person name="Corretto E."/>
        </authorList>
    </citation>
    <scope>NUCLEOTIDE SEQUENCE [LARGE SCALE GENOMIC DNA]</scope>
    <source>
        <strain evidence="3 4">BEL4b</strain>
    </source>
</reference>
<evidence type="ECO:0000259" key="2">
    <source>
        <dbReference type="Pfam" id="PF14534"/>
    </source>
</evidence>